<name>A0A3E1QDW8_9FLAO</name>
<evidence type="ECO:0000313" key="1">
    <source>
        <dbReference type="EMBL" id="RFN60322.1"/>
    </source>
</evidence>
<evidence type="ECO:0000313" key="2">
    <source>
        <dbReference type="Proteomes" id="UP000261082"/>
    </source>
</evidence>
<dbReference type="AlphaFoldDB" id="A0A3E1QDW8"/>
<comment type="caution">
    <text evidence="1">The sequence shown here is derived from an EMBL/GenBank/DDBJ whole genome shotgun (WGS) entry which is preliminary data.</text>
</comment>
<gene>
    <name evidence="1" type="ORF">DZ858_09860</name>
</gene>
<keyword evidence="2" id="KW-1185">Reference proteome</keyword>
<dbReference type="SUPFAM" id="SSF55831">
    <property type="entry name" value="Thymidylate synthase/dCMP hydroxymethylase"/>
    <property type="match status" value="1"/>
</dbReference>
<organism evidence="1 2">
    <name type="scientific">Marixanthomonas ophiurae</name>
    <dbReference type="NCBI Taxonomy" id="387659"/>
    <lineage>
        <taxon>Bacteria</taxon>
        <taxon>Pseudomonadati</taxon>
        <taxon>Bacteroidota</taxon>
        <taxon>Flavobacteriia</taxon>
        <taxon>Flavobacteriales</taxon>
        <taxon>Flavobacteriaceae</taxon>
        <taxon>Marixanthomonas</taxon>
    </lineage>
</organism>
<sequence>MKTPTLIENHNISQSWIEVLKRYGDISGKELSPLVLTITDFEEDISLRELLDNHLSIHQKQSIQTVSETIFPLSLSRLFKNNRHELYEEYKSNFKRIKKLDLNGRNPRNRRGTYFQRLIDFPGTNGGINQLENIIESIQDNKNNRRSRYQASTFDPNSDKLDGPYLGFPCLQHITFYVTEENGLVLNSFYAVQHLYEKAYGNWLGLVNLGKFVAEELGISFERFNCFISIEKLDSLSKTEAKKLYNQAIKITKP</sequence>
<dbReference type="EMBL" id="QVID01000001">
    <property type="protein sequence ID" value="RFN60322.1"/>
    <property type="molecule type" value="Genomic_DNA"/>
</dbReference>
<dbReference type="OrthoDB" id="2111297at2"/>
<reference evidence="1 2" key="1">
    <citation type="journal article" date="2007" name="Int. J. Syst. Evol. Microbiol.">
        <title>Marixanthomonas ophiurae gen. nov., sp. nov., a marine bacterium of the family Flavobacteriaceae isolated from a deep-sea brittle star.</title>
        <authorList>
            <person name="Romanenko L.A."/>
            <person name="Uchino M."/>
            <person name="Frolova G.M."/>
            <person name="Mikhailov V.V."/>
        </authorList>
    </citation>
    <scope>NUCLEOTIDE SEQUENCE [LARGE SCALE GENOMIC DNA]</scope>
    <source>
        <strain evidence="1 2">KMM 3046</strain>
    </source>
</reference>
<protein>
    <submittedName>
        <fullName evidence="1">Thymidylate synthase</fullName>
    </submittedName>
</protein>
<dbReference type="Gene3D" id="3.30.572.10">
    <property type="entry name" value="Thymidylate synthase/dCMP hydroxymethylase domain"/>
    <property type="match status" value="1"/>
</dbReference>
<dbReference type="RefSeq" id="WP_117159381.1">
    <property type="nucleotide sequence ID" value="NZ_QVID01000001.1"/>
</dbReference>
<accession>A0A3E1QDW8</accession>
<dbReference type="InterPro" id="IPR036926">
    <property type="entry name" value="Thymidate_synth/dCMP_Mease_sf"/>
</dbReference>
<dbReference type="Proteomes" id="UP000261082">
    <property type="component" value="Unassembled WGS sequence"/>
</dbReference>
<proteinExistence type="predicted"/>